<dbReference type="InterPro" id="IPR032630">
    <property type="entry name" value="P_typ_ATPase_c"/>
</dbReference>
<dbReference type="GO" id="GO:0045332">
    <property type="term" value="P:phospholipid translocation"/>
    <property type="evidence" value="ECO:0007669"/>
    <property type="project" value="TreeGrafter"/>
</dbReference>
<evidence type="ECO:0000256" key="3">
    <source>
        <dbReference type="ARBA" id="ARBA00022842"/>
    </source>
</evidence>
<dbReference type="PANTHER" id="PTHR24092:SF215">
    <property type="entry name" value="PHOSPHOLIPID-TRANSPORTING ATPASE"/>
    <property type="match status" value="1"/>
</dbReference>
<keyword evidence="2" id="KW-0479">Metal-binding</keyword>
<dbReference type="PANTHER" id="PTHR24092">
    <property type="entry name" value="PROBABLE PHOSPHOLIPID-TRANSPORTING ATPASE"/>
    <property type="match status" value="1"/>
</dbReference>
<dbReference type="STRING" id="53326.A0A016TSA7"/>
<feature type="domain" description="P-type ATPase C-terminal" evidence="5">
    <location>
        <begin position="1"/>
        <end position="265"/>
    </location>
</feature>
<feature type="transmembrane region" description="Helical" evidence="4">
    <location>
        <begin position="143"/>
        <end position="164"/>
    </location>
</feature>
<evidence type="ECO:0000313" key="7">
    <source>
        <dbReference type="Proteomes" id="UP000024635"/>
    </source>
</evidence>
<accession>A0A016TSA7</accession>
<evidence type="ECO:0000256" key="1">
    <source>
        <dbReference type="ARBA" id="ARBA00004141"/>
    </source>
</evidence>
<keyword evidence="4" id="KW-0812">Transmembrane</keyword>
<evidence type="ECO:0000313" key="6">
    <source>
        <dbReference type="EMBL" id="EYC05298.1"/>
    </source>
</evidence>
<sequence length="274" mass="31454">MACDFAIARFRFLRRLLLVHGHWCYDRLALTFLYFLYKNTNNVFVLLFFQIYDGWSASFTTDPTYTILYPIIFSSLQPIVIGVVDQDRSAAELLQDPSLYSPGRKGEKYTYSLFAINVIDGIWQAAVVYFVAHLTFVDYECGLWTLGFYISTGMMLANAAHLTLEVRCWTVPIVVIFIFFILLHFAYFILYGIAVQPGKSLLRCSPSTRRCRASYPHILGWLYDAPVDVPLDAMMTADFWLAMVITTVIAVLPRFAAKCLWNTLFTEETAKKLK</sequence>
<dbReference type="OrthoDB" id="377733at2759"/>
<dbReference type="InterPro" id="IPR023298">
    <property type="entry name" value="ATPase_P-typ_TM_dom_sf"/>
</dbReference>
<name>A0A016TSA7_9BILA</name>
<comment type="subcellular location">
    <subcellularLocation>
        <location evidence="1">Membrane</location>
        <topology evidence="1">Multi-pass membrane protein</topology>
    </subcellularLocation>
</comment>
<dbReference type="SUPFAM" id="SSF81665">
    <property type="entry name" value="Calcium ATPase, transmembrane domain M"/>
    <property type="match status" value="1"/>
</dbReference>
<feature type="transmembrane region" description="Helical" evidence="4">
    <location>
        <begin position="67"/>
        <end position="84"/>
    </location>
</feature>
<gene>
    <name evidence="6" type="primary">Acey_s0083.g1685</name>
    <name evidence="6" type="ORF">Y032_0083g1685</name>
</gene>
<keyword evidence="4" id="KW-0472">Membrane</keyword>
<dbReference type="GO" id="GO:0140326">
    <property type="term" value="F:ATPase-coupled intramembrane lipid transporter activity"/>
    <property type="evidence" value="ECO:0007669"/>
    <property type="project" value="TreeGrafter"/>
</dbReference>
<dbReference type="AlphaFoldDB" id="A0A016TSA7"/>
<feature type="transmembrane region" description="Helical" evidence="4">
    <location>
        <begin position="171"/>
        <end position="193"/>
    </location>
</feature>
<reference evidence="7" key="1">
    <citation type="journal article" date="2015" name="Nat. Genet.">
        <title>The genome and transcriptome of the zoonotic hookworm Ancylostoma ceylanicum identify infection-specific gene families.</title>
        <authorList>
            <person name="Schwarz E.M."/>
            <person name="Hu Y."/>
            <person name="Antoshechkin I."/>
            <person name="Miller M.M."/>
            <person name="Sternberg P.W."/>
            <person name="Aroian R.V."/>
        </authorList>
    </citation>
    <scope>NUCLEOTIDE SEQUENCE</scope>
    <source>
        <strain evidence="7">HY135</strain>
    </source>
</reference>
<keyword evidence="3" id="KW-0460">Magnesium</keyword>
<dbReference type="Proteomes" id="UP000024635">
    <property type="component" value="Unassembled WGS sequence"/>
</dbReference>
<evidence type="ECO:0000256" key="2">
    <source>
        <dbReference type="ARBA" id="ARBA00022723"/>
    </source>
</evidence>
<evidence type="ECO:0000256" key="4">
    <source>
        <dbReference type="SAM" id="Phobius"/>
    </source>
</evidence>
<keyword evidence="7" id="KW-1185">Reference proteome</keyword>
<dbReference type="EMBL" id="JARK01001419">
    <property type="protein sequence ID" value="EYC05298.1"/>
    <property type="molecule type" value="Genomic_DNA"/>
</dbReference>
<evidence type="ECO:0000259" key="5">
    <source>
        <dbReference type="Pfam" id="PF16212"/>
    </source>
</evidence>
<dbReference type="GO" id="GO:0005886">
    <property type="term" value="C:plasma membrane"/>
    <property type="evidence" value="ECO:0007669"/>
    <property type="project" value="TreeGrafter"/>
</dbReference>
<protein>
    <recommendedName>
        <fullName evidence="5">P-type ATPase C-terminal domain-containing protein</fullName>
    </recommendedName>
</protein>
<feature type="transmembrane region" description="Helical" evidence="4">
    <location>
        <begin position="109"/>
        <end position="131"/>
    </location>
</feature>
<dbReference type="GO" id="GO:0046872">
    <property type="term" value="F:metal ion binding"/>
    <property type="evidence" value="ECO:0007669"/>
    <property type="project" value="UniProtKB-KW"/>
</dbReference>
<feature type="transmembrane region" description="Helical" evidence="4">
    <location>
        <begin position="239"/>
        <end position="257"/>
    </location>
</feature>
<proteinExistence type="predicted"/>
<dbReference type="Pfam" id="PF16212">
    <property type="entry name" value="PhoLip_ATPase_C"/>
    <property type="match status" value="1"/>
</dbReference>
<keyword evidence="4" id="KW-1133">Transmembrane helix</keyword>
<comment type="caution">
    <text evidence="6">The sequence shown here is derived from an EMBL/GenBank/DDBJ whole genome shotgun (WGS) entry which is preliminary data.</text>
</comment>
<organism evidence="6 7">
    <name type="scientific">Ancylostoma ceylanicum</name>
    <dbReference type="NCBI Taxonomy" id="53326"/>
    <lineage>
        <taxon>Eukaryota</taxon>
        <taxon>Metazoa</taxon>
        <taxon>Ecdysozoa</taxon>
        <taxon>Nematoda</taxon>
        <taxon>Chromadorea</taxon>
        <taxon>Rhabditida</taxon>
        <taxon>Rhabditina</taxon>
        <taxon>Rhabditomorpha</taxon>
        <taxon>Strongyloidea</taxon>
        <taxon>Ancylostomatidae</taxon>
        <taxon>Ancylostomatinae</taxon>
        <taxon>Ancylostoma</taxon>
    </lineage>
</organism>